<keyword evidence="3" id="KW-0812">Transmembrane</keyword>
<evidence type="ECO:0000256" key="3">
    <source>
        <dbReference type="SAM" id="Phobius"/>
    </source>
</evidence>
<sequence length="189" mass="20481">MDRRIVRSPRDIFLRRLLRYGGIGATAIGVVTLWRMAPSSGTLSVQNGQISIEAVHSAPFLDYLPVRAAVAPLSTIFVNAVQGGEVAEVVVHDGALVKKGDVLARLTNPQLQLDVTSREAQIASQLGAISAQRLSLQQTRTGEDTALGEARYALLKARRELQMRRSRTSVNRGVVNCEPWSVLKISGAP</sequence>
<name>A0ABX0JWJ0_9PROT</name>
<dbReference type="InterPro" id="IPR050465">
    <property type="entry name" value="UPF0194_transport"/>
</dbReference>
<reference evidence="4 5" key="1">
    <citation type="journal article" date="2020" name="Int. J. Syst. Evol. Microbiol.">
        <title>Novel acetic acid bacteria from cider fermentations: Acetobacter conturbans sp. nov. and Acetobacter fallax sp. nov.</title>
        <authorList>
            <person name="Sombolestani A.S."/>
            <person name="Cleenwerck I."/>
            <person name="Cnockaert M."/>
            <person name="Borremans W."/>
            <person name="Wieme A.D."/>
            <person name="De Vuyst L."/>
            <person name="Vandamme P."/>
        </authorList>
    </citation>
    <scope>NUCLEOTIDE SEQUENCE [LARGE SCALE GENOMIC DNA]</scope>
    <source>
        <strain evidence="4 5">LMG 30640</strain>
    </source>
</reference>
<proteinExistence type="predicted"/>
<dbReference type="EMBL" id="WOTB01000071">
    <property type="protein sequence ID" value="NHN86916.1"/>
    <property type="molecule type" value="Genomic_DNA"/>
</dbReference>
<keyword evidence="3" id="KW-0472">Membrane</keyword>
<organism evidence="4 5">
    <name type="scientific">Acetobacter musti</name>
    <dbReference type="NCBI Taxonomy" id="864732"/>
    <lineage>
        <taxon>Bacteria</taxon>
        <taxon>Pseudomonadati</taxon>
        <taxon>Pseudomonadota</taxon>
        <taxon>Alphaproteobacteria</taxon>
        <taxon>Acetobacterales</taxon>
        <taxon>Acetobacteraceae</taxon>
        <taxon>Acetobacter</taxon>
    </lineage>
</organism>
<dbReference type="PANTHER" id="PTHR32347">
    <property type="entry name" value="EFFLUX SYSTEM COMPONENT YKNX-RELATED"/>
    <property type="match status" value="1"/>
</dbReference>
<keyword evidence="3" id="KW-1133">Transmembrane helix</keyword>
<protein>
    <submittedName>
        <fullName evidence="4">Biotin/lipoyl-binding protein</fullName>
    </submittedName>
</protein>
<evidence type="ECO:0000256" key="1">
    <source>
        <dbReference type="ARBA" id="ARBA00004196"/>
    </source>
</evidence>
<comment type="subcellular location">
    <subcellularLocation>
        <location evidence="1">Cell envelope</location>
    </subcellularLocation>
</comment>
<gene>
    <name evidence="4" type="ORF">GOB93_20385</name>
</gene>
<dbReference type="Proteomes" id="UP000635278">
    <property type="component" value="Unassembled WGS sequence"/>
</dbReference>
<dbReference type="Gene3D" id="1.10.287.470">
    <property type="entry name" value="Helix hairpin bin"/>
    <property type="match status" value="1"/>
</dbReference>
<comment type="caution">
    <text evidence="4">The sequence shown here is derived from an EMBL/GenBank/DDBJ whole genome shotgun (WGS) entry which is preliminary data.</text>
</comment>
<evidence type="ECO:0000313" key="4">
    <source>
        <dbReference type="EMBL" id="NHN86916.1"/>
    </source>
</evidence>
<keyword evidence="5" id="KW-1185">Reference proteome</keyword>
<keyword evidence="2" id="KW-0175">Coiled coil</keyword>
<accession>A0ABX0JWJ0</accession>
<evidence type="ECO:0000313" key="5">
    <source>
        <dbReference type="Proteomes" id="UP000635278"/>
    </source>
</evidence>
<dbReference type="Gene3D" id="2.40.50.100">
    <property type="match status" value="1"/>
</dbReference>
<dbReference type="SUPFAM" id="SSF111369">
    <property type="entry name" value="HlyD-like secretion proteins"/>
    <property type="match status" value="1"/>
</dbReference>
<feature type="transmembrane region" description="Helical" evidence="3">
    <location>
        <begin position="20"/>
        <end position="37"/>
    </location>
</feature>
<dbReference type="PANTHER" id="PTHR32347:SF23">
    <property type="entry name" value="BLL5650 PROTEIN"/>
    <property type="match status" value="1"/>
</dbReference>
<evidence type="ECO:0000256" key="2">
    <source>
        <dbReference type="ARBA" id="ARBA00023054"/>
    </source>
</evidence>